<dbReference type="Proteomes" id="UP001199469">
    <property type="component" value="Unassembled WGS sequence"/>
</dbReference>
<dbReference type="InterPro" id="IPR008995">
    <property type="entry name" value="Mo/tungstate-bd_C_term_dom"/>
</dbReference>
<proteinExistence type="predicted"/>
<dbReference type="PANTHER" id="PTHR43875:SF1">
    <property type="entry name" value="OSMOPROTECTIVE COMPOUNDS UPTAKE ATP-BINDING PROTEIN GGTA"/>
    <property type="match status" value="1"/>
</dbReference>
<dbReference type="InterPro" id="IPR017871">
    <property type="entry name" value="ABC_transporter-like_CS"/>
</dbReference>
<dbReference type="EMBL" id="JAJNDB010000004">
    <property type="protein sequence ID" value="MCD2195661.1"/>
    <property type="molecule type" value="Genomic_DNA"/>
</dbReference>
<evidence type="ECO:0000256" key="2">
    <source>
        <dbReference type="ARBA" id="ARBA00022741"/>
    </source>
</evidence>
<accession>A0ABS8PBN1</accession>
<keyword evidence="3 5" id="KW-0067">ATP-binding</keyword>
<dbReference type="InterPro" id="IPR047641">
    <property type="entry name" value="ABC_transpr_MalK/UgpC-like"/>
</dbReference>
<dbReference type="InterPro" id="IPR003439">
    <property type="entry name" value="ABC_transporter-like_ATP-bd"/>
</dbReference>
<dbReference type="NCBIfam" id="NF008653">
    <property type="entry name" value="PRK11650.1"/>
    <property type="match status" value="1"/>
</dbReference>
<keyword evidence="1" id="KW-0813">Transport</keyword>
<evidence type="ECO:0000313" key="6">
    <source>
        <dbReference type="Proteomes" id="UP001199469"/>
    </source>
</evidence>
<evidence type="ECO:0000256" key="1">
    <source>
        <dbReference type="ARBA" id="ARBA00022448"/>
    </source>
</evidence>
<keyword evidence="6" id="KW-1185">Reference proteome</keyword>
<evidence type="ECO:0000256" key="3">
    <source>
        <dbReference type="ARBA" id="ARBA00022840"/>
    </source>
</evidence>
<comment type="caution">
    <text evidence="5">The sequence shown here is derived from an EMBL/GenBank/DDBJ whole genome shotgun (WGS) entry which is preliminary data.</text>
</comment>
<name>A0ABS8PBN1_9PSEU</name>
<dbReference type="PROSITE" id="PS00211">
    <property type="entry name" value="ABC_TRANSPORTER_1"/>
    <property type="match status" value="1"/>
</dbReference>
<reference evidence="5 6" key="1">
    <citation type="submission" date="2021-11" db="EMBL/GenBank/DDBJ databases">
        <title>Draft genome sequence of Actinomycetospora sp. SF1 isolated from the rhizosphere soil.</title>
        <authorList>
            <person name="Duangmal K."/>
            <person name="Chantavorakit T."/>
        </authorList>
    </citation>
    <scope>NUCLEOTIDE SEQUENCE [LARGE SCALE GENOMIC DNA]</scope>
    <source>
        <strain evidence="5 6">TBRC 5722</strain>
    </source>
</reference>
<dbReference type="Pfam" id="PF00005">
    <property type="entry name" value="ABC_tran"/>
    <property type="match status" value="1"/>
</dbReference>
<dbReference type="SUPFAM" id="SSF50331">
    <property type="entry name" value="MOP-like"/>
    <property type="match status" value="1"/>
</dbReference>
<feature type="domain" description="ABC transporter" evidence="4">
    <location>
        <begin position="4"/>
        <end position="236"/>
    </location>
</feature>
<keyword evidence="2" id="KW-0547">Nucleotide-binding</keyword>
<dbReference type="Gene3D" id="2.40.50.140">
    <property type="entry name" value="Nucleic acid-binding proteins"/>
    <property type="match status" value="1"/>
</dbReference>
<dbReference type="InterPro" id="IPR015855">
    <property type="entry name" value="ABC_transpr_MalK-like"/>
</dbReference>
<organism evidence="5 6">
    <name type="scientific">Actinomycetospora endophytica</name>
    <dbReference type="NCBI Taxonomy" id="2291215"/>
    <lineage>
        <taxon>Bacteria</taxon>
        <taxon>Bacillati</taxon>
        <taxon>Actinomycetota</taxon>
        <taxon>Actinomycetes</taxon>
        <taxon>Pseudonocardiales</taxon>
        <taxon>Pseudonocardiaceae</taxon>
        <taxon>Actinomycetospora</taxon>
    </lineage>
</organism>
<dbReference type="InterPro" id="IPR012340">
    <property type="entry name" value="NA-bd_OB-fold"/>
</dbReference>
<dbReference type="InterPro" id="IPR027417">
    <property type="entry name" value="P-loop_NTPase"/>
</dbReference>
<dbReference type="GO" id="GO:0005524">
    <property type="term" value="F:ATP binding"/>
    <property type="evidence" value="ECO:0007669"/>
    <property type="project" value="UniProtKB-KW"/>
</dbReference>
<dbReference type="PROSITE" id="PS50893">
    <property type="entry name" value="ABC_TRANSPORTER_2"/>
    <property type="match status" value="1"/>
</dbReference>
<evidence type="ECO:0000313" key="5">
    <source>
        <dbReference type="EMBL" id="MCD2195661.1"/>
    </source>
</evidence>
<dbReference type="InterPro" id="IPR040582">
    <property type="entry name" value="OB_MalK-like"/>
</dbReference>
<dbReference type="Pfam" id="PF17912">
    <property type="entry name" value="OB_MalK"/>
    <property type="match status" value="1"/>
</dbReference>
<dbReference type="CDD" id="cd03301">
    <property type="entry name" value="ABC_MalK_N"/>
    <property type="match status" value="1"/>
</dbReference>
<dbReference type="Gene3D" id="2.40.50.100">
    <property type="match status" value="1"/>
</dbReference>
<dbReference type="InterPro" id="IPR003593">
    <property type="entry name" value="AAA+_ATPase"/>
</dbReference>
<sequence length="362" mass="38849">MAEVVFDQASRIYTPGAKPAVDKLDLTVTDGELVVLVGPSGSGKSTALRMLAGLEPIDAGSVRIDGRDVVDVPSKDRDIAMVFQSYALYPAKTVRDNMAFPLKMRGMGKAEQSKRVADAAELLGLTEYLDRKPKALSGGQRQRVAMGRAIVREPRVFLMDEPLSNLDAKMRVQTRSQIASLQNRLEVSTVYVTHDQVEAMTMGDRVAVLRDGQLQQYATPSELYDHPVNAFVAGFIGSPAMNLLDLRRSGDGVTLGGTEVPLSRAVRDAAGSAETVTVGVRPEDLSLDAEGVGSGIKAVVDVVEELGSESYLYAHMAEDESTTLVVRGPGRTTVRYGDTIALRVNPDAVHSFDASSGERLPG</sequence>
<protein>
    <submittedName>
        <fullName evidence="5">Sn-glycerol-3-phosphate ABC transporter ATP-binding protein UgpC</fullName>
    </submittedName>
</protein>
<dbReference type="Gene3D" id="3.40.50.300">
    <property type="entry name" value="P-loop containing nucleotide triphosphate hydrolases"/>
    <property type="match status" value="1"/>
</dbReference>
<dbReference type="RefSeq" id="WP_230736958.1">
    <property type="nucleotide sequence ID" value="NZ_JAJNDB010000004.1"/>
</dbReference>
<evidence type="ECO:0000259" key="4">
    <source>
        <dbReference type="PROSITE" id="PS50893"/>
    </source>
</evidence>
<gene>
    <name evidence="5" type="primary">ugpC</name>
    <name evidence="5" type="ORF">LQ327_20015</name>
</gene>
<dbReference type="SMART" id="SM00382">
    <property type="entry name" value="AAA"/>
    <property type="match status" value="1"/>
</dbReference>
<dbReference type="PANTHER" id="PTHR43875">
    <property type="entry name" value="MALTODEXTRIN IMPORT ATP-BINDING PROTEIN MSMX"/>
    <property type="match status" value="1"/>
</dbReference>
<dbReference type="SUPFAM" id="SSF52540">
    <property type="entry name" value="P-loop containing nucleoside triphosphate hydrolases"/>
    <property type="match status" value="1"/>
</dbReference>